<reference evidence="11 12" key="1">
    <citation type="submission" date="2023-09" db="EMBL/GenBank/DDBJ databases">
        <authorList>
            <person name="Rey-Velasco X."/>
        </authorList>
    </citation>
    <scope>NUCLEOTIDE SEQUENCE [LARGE SCALE GENOMIC DNA]</scope>
    <source>
        <strain evidence="11 12">F390</strain>
    </source>
</reference>
<dbReference type="PANTHER" id="PTHR11557:SF0">
    <property type="entry name" value="PORPHOBILINOGEN DEAMINASE"/>
    <property type="match status" value="1"/>
</dbReference>
<dbReference type="Pfam" id="PF03900">
    <property type="entry name" value="Porphobil_deamC"/>
    <property type="match status" value="1"/>
</dbReference>
<dbReference type="NCBIfam" id="TIGR00212">
    <property type="entry name" value="hemC"/>
    <property type="match status" value="1"/>
</dbReference>
<evidence type="ECO:0000256" key="5">
    <source>
        <dbReference type="ARBA" id="ARBA00022679"/>
    </source>
</evidence>
<sequence>MTTSTAFPAATRPQFPLRLGTRRSPLAIAQAEEAKARLTAAHGWDSDAIELVPVLASGDRIQDRPLAEIGGKALWTKELDAALLDQRIDFAVHSMKDVETRRPEQITIAALLPRADVRDVLIGAASIRQIPVGARVGTSAPRRAAQMLSLRPDLVVVGFRGNVATRLAKLQVGEADVTLLAAAGLQRLGQTGIGHVLDPPDWLPAPAQGAIGIECRADDDRTRTMLAAIDDAPTRAQIRAERALLLALGGTCHSPVAAWTRQENGGLVMDVALFSPDGAIRRGGSARFATHDAAAAAELGRRLLTEAPRAISAFFHGS</sequence>
<keyword evidence="5 8" id="KW-0808">Transferase</keyword>
<evidence type="ECO:0000313" key="12">
    <source>
        <dbReference type="Proteomes" id="UP001259803"/>
    </source>
</evidence>
<proteinExistence type="inferred from homology"/>
<feature type="domain" description="Porphobilinogen deaminase C-terminal" evidence="10">
    <location>
        <begin position="238"/>
        <end position="305"/>
    </location>
</feature>
<evidence type="ECO:0000256" key="4">
    <source>
        <dbReference type="ARBA" id="ARBA00011245"/>
    </source>
</evidence>
<organism evidence="11 12">
    <name type="scientific">Croceicoccus esteveae</name>
    <dbReference type="NCBI Taxonomy" id="3075597"/>
    <lineage>
        <taxon>Bacteria</taxon>
        <taxon>Pseudomonadati</taxon>
        <taxon>Pseudomonadota</taxon>
        <taxon>Alphaproteobacteria</taxon>
        <taxon>Sphingomonadales</taxon>
        <taxon>Erythrobacteraceae</taxon>
        <taxon>Croceicoccus</taxon>
    </lineage>
</organism>
<dbReference type="SUPFAM" id="SSF54782">
    <property type="entry name" value="Porphobilinogen deaminase (hydroxymethylbilane synthase), C-terminal domain"/>
    <property type="match status" value="1"/>
</dbReference>
<evidence type="ECO:0000256" key="2">
    <source>
        <dbReference type="ARBA" id="ARBA00004735"/>
    </source>
</evidence>
<feature type="modified residue" description="S-(dipyrrolylmethanemethyl)cysteine" evidence="8">
    <location>
        <position position="252"/>
    </location>
</feature>
<dbReference type="Gene3D" id="3.30.160.40">
    <property type="entry name" value="Porphobilinogen deaminase, C-terminal domain"/>
    <property type="match status" value="1"/>
</dbReference>
<comment type="similarity">
    <text evidence="3 8">Belongs to the HMBS family.</text>
</comment>
<comment type="pathway">
    <text evidence="2">Porphyrin-containing compound metabolism; protoporphyrin-IX biosynthesis; coproporphyrinogen-III from 5-aminolevulinate: step 2/4.</text>
</comment>
<comment type="subunit">
    <text evidence="4 8">Monomer.</text>
</comment>
<dbReference type="Pfam" id="PF01379">
    <property type="entry name" value="Porphobil_deam"/>
    <property type="match status" value="1"/>
</dbReference>
<dbReference type="EC" id="2.5.1.61" evidence="8"/>
<feature type="domain" description="Porphobilinogen deaminase N-terminal" evidence="9">
    <location>
        <begin position="17"/>
        <end position="223"/>
    </location>
</feature>
<comment type="miscellaneous">
    <text evidence="8">The porphobilinogen subunits are added to the dipyrromethane group.</text>
</comment>
<dbReference type="HAMAP" id="MF_00260">
    <property type="entry name" value="Porphobil_deam"/>
    <property type="match status" value="1"/>
</dbReference>
<comment type="caution">
    <text evidence="11">The sequence shown here is derived from an EMBL/GenBank/DDBJ whole genome shotgun (WGS) entry which is preliminary data.</text>
</comment>
<dbReference type="RefSeq" id="WP_311340755.1">
    <property type="nucleotide sequence ID" value="NZ_JAVRHS010000005.1"/>
</dbReference>
<dbReference type="PRINTS" id="PR00151">
    <property type="entry name" value="PORPHBDMNASE"/>
</dbReference>
<comment type="cofactor">
    <cofactor evidence="8">
        <name>dipyrromethane</name>
        <dbReference type="ChEBI" id="CHEBI:60342"/>
    </cofactor>
    <text evidence="8">Binds 1 dipyrromethane group covalently.</text>
</comment>
<dbReference type="Proteomes" id="UP001259803">
    <property type="component" value="Unassembled WGS sequence"/>
</dbReference>
<dbReference type="PIRSF" id="PIRSF001438">
    <property type="entry name" value="4pyrrol_synth_OHMeBilane_synth"/>
    <property type="match status" value="1"/>
</dbReference>
<accession>A0ABU2ZHU8</accession>
<evidence type="ECO:0000256" key="6">
    <source>
        <dbReference type="ARBA" id="ARBA00023244"/>
    </source>
</evidence>
<evidence type="ECO:0000259" key="10">
    <source>
        <dbReference type="Pfam" id="PF03900"/>
    </source>
</evidence>
<evidence type="ECO:0000256" key="7">
    <source>
        <dbReference type="ARBA" id="ARBA00048169"/>
    </source>
</evidence>
<dbReference type="InterPro" id="IPR000860">
    <property type="entry name" value="HemC"/>
</dbReference>
<evidence type="ECO:0000256" key="1">
    <source>
        <dbReference type="ARBA" id="ARBA00002869"/>
    </source>
</evidence>
<evidence type="ECO:0000256" key="8">
    <source>
        <dbReference type="HAMAP-Rule" id="MF_00260"/>
    </source>
</evidence>
<keyword evidence="12" id="KW-1185">Reference proteome</keyword>
<dbReference type="SUPFAM" id="SSF53850">
    <property type="entry name" value="Periplasmic binding protein-like II"/>
    <property type="match status" value="1"/>
</dbReference>
<comment type="function">
    <text evidence="1 8">Tetrapolymerization of the monopyrrole PBG into the hydroxymethylbilane pre-uroporphyrinogen in several discrete steps.</text>
</comment>
<name>A0ABU2ZHU8_9SPHN</name>
<gene>
    <name evidence="8 11" type="primary">hemC</name>
    <name evidence="11" type="ORF">RM533_08310</name>
</gene>
<dbReference type="InterPro" id="IPR036803">
    <property type="entry name" value="Porphobilinogen_deaminase_C_sf"/>
</dbReference>
<dbReference type="Gene3D" id="3.40.190.10">
    <property type="entry name" value="Periplasmic binding protein-like II"/>
    <property type="match status" value="2"/>
</dbReference>
<dbReference type="EMBL" id="JAVRHS010000005">
    <property type="protein sequence ID" value="MDT0576187.1"/>
    <property type="molecule type" value="Genomic_DNA"/>
</dbReference>
<comment type="catalytic activity">
    <reaction evidence="7 8">
        <text>4 porphobilinogen + H2O = hydroxymethylbilane + 4 NH4(+)</text>
        <dbReference type="Rhea" id="RHEA:13185"/>
        <dbReference type="ChEBI" id="CHEBI:15377"/>
        <dbReference type="ChEBI" id="CHEBI:28938"/>
        <dbReference type="ChEBI" id="CHEBI:57845"/>
        <dbReference type="ChEBI" id="CHEBI:58126"/>
        <dbReference type="EC" id="2.5.1.61"/>
    </reaction>
</comment>
<dbReference type="GO" id="GO:0004418">
    <property type="term" value="F:hydroxymethylbilane synthase activity"/>
    <property type="evidence" value="ECO:0007669"/>
    <property type="project" value="UniProtKB-EC"/>
</dbReference>
<dbReference type="InterPro" id="IPR022418">
    <property type="entry name" value="Porphobilinogen_deaminase_C"/>
</dbReference>
<evidence type="ECO:0000259" key="9">
    <source>
        <dbReference type="Pfam" id="PF01379"/>
    </source>
</evidence>
<dbReference type="InterPro" id="IPR022417">
    <property type="entry name" value="Porphobilin_deaminase_N"/>
</dbReference>
<evidence type="ECO:0000256" key="3">
    <source>
        <dbReference type="ARBA" id="ARBA00005638"/>
    </source>
</evidence>
<dbReference type="PANTHER" id="PTHR11557">
    <property type="entry name" value="PORPHOBILINOGEN DEAMINASE"/>
    <property type="match status" value="1"/>
</dbReference>
<protein>
    <recommendedName>
        <fullName evidence="8">Porphobilinogen deaminase</fullName>
        <shortName evidence="8">PBG</shortName>
        <ecNumber evidence="8">2.5.1.61</ecNumber>
    </recommendedName>
    <alternativeName>
        <fullName evidence="8">Hydroxymethylbilane synthase</fullName>
        <shortName evidence="8">HMBS</shortName>
    </alternativeName>
    <alternativeName>
        <fullName evidence="8">Pre-uroporphyrinogen synthase</fullName>
    </alternativeName>
</protein>
<keyword evidence="6 8" id="KW-0627">Porphyrin biosynthesis</keyword>
<evidence type="ECO:0000313" key="11">
    <source>
        <dbReference type="EMBL" id="MDT0576187.1"/>
    </source>
</evidence>